<dbReference type="AlphaFoldDB" id="A0A090PZW4"/>
<dbReference type="EMBL" id="BBML01000002">
    <property type="protein sequence ID" value="GAK96330.1"/>
    <property type="molecule type" value="Genomic_DNA"/>
</dbReference>
<dbReference type="STRING" id="319236.BST91_08530"/>
<dbReference type="RefSeq" id="WP_042277575.1">
    <property type="nucleotide sequence ID" value="NZ_BBML01000002.1"/>
</dbReference>
<evidence type="ECO:0000313" key="2">
    <source>
        <dbReference type="Proteomes" id="UP000029221"/>
    </source>
</evidence>
<gene>
    <name evidence="1" type="ORF">JCM19294_1843</name>
</gene>
<comment type="caution">
    <text evidence="1">The sequence shown here is derived from an EMBL/GenBank/DDBJ whole genome shotgun (WGS) entry which is preliminary data.</text>
</comment>
<reference evidence="1" key="1">
    <citation type="journal article" date="2014" name="Genome Announc.">
        <title>Draft Genome Sequences of Marine Flavobacterium Nonlabens Strains NR17, NR24, NR27, NR32, NR33, and Ara13.</title>
        <authorList>
            <person name="Nakanishi M."/>
            <person name="Meirelles P."/>
            <person name="Suzuki R."/>
            <person name="Takatani N."/>
            <person name="Mino S."/>
            <person name="Suda W."/>
            <person name="Oshima K."/>
            <person name="Hattori M."/>
            <person name="Ohkuma M."/>
            <person name="Hosokawa M."/>
            <person name="Miyashita K."/>
            <person name="Thompson F.L."/>
            <person name="Niwa A."/>
            <person name="Sawabe T."/>
            <person name="Sawabe T."/>
        </authorList>
    </citation>
    <scope>NUCLEOTIDE SEQUENCE [LARGE SCALE GENOMIC DNA]</scope>
    <source>
        <strain evidence="1">JCM 19294</strain>
    </source>
</reference>
<dbReference type="SUPFAM" id="SSF56925">
    <property type="entry name" value="OMPA-like"/>
    <property type="match status" value="1"/>
</dbReference>
<protein>
    <submittedName>
        <fullName evidence="1">Uncharacterized protein</fullName>
    </submittedName>
</protein>
<accession>A0A090PZW4</accession>
<organism evidence="1 2">
    <name type="scientific">Nonlabens tegetincola</name>
    <dbReference type="NCBI Taxonomy" id="323273"/>
    <lineage>
        <taxon>Bacteria</taxon>
        <taxon>Pseudomonadati</taxon>
        <taxon>Bacteroidota</taxon>
        <taxon>Flavobacteriia</taxon>
        <taxon>Flavobacteriales</taxon>
        <taxon>Flavobacteriaceae</taxon>
        <taxon>Nonlabens</taxon>
    </lineage>
</organism>
<dbReference type="Proteomes" id="UP000029221">
    <property type="component" value="Unassembled WGS sequence"/>
</dbReference>
<evidence type="ECO:0000313" key="1">
    <source>
        <dbReference type="EMBL" id="GAK96330.1"/>
    </source>
</evidence>
<keyword evidence="2" id="KW-1185">Reference proteome</keyword>
<dbReference type="Gene3D" id="2.40.160.20">
    <property type="match status" value="1"/>
</dbReference>
<dbReference type="eggNOG" id="COG3637">
    <property type="taxonomic scope" value="Bacteria"/>
</dbReference>
<sequence length="199" mass="21496">MKKLLFTIALAVSAITVQAQEIDFGVKGGVNFAKLQGDAVEDTDGRTGFHVGLTGEYMFNSSFGLQAEAVYSQQGLQSEANGVESKLKLDYINIPILAKFYIADSGFSIEAGPQFGILVNDEFTQEGGLVDVEQDADAEELDLSAGGGFAYKFKEGTSLEGFMISARYMIGLNNVFEDNDTFGDDITNSNLQLSIGYKF</sequence>
<name>A0A090PZW4_9FLAO</name>
<dbReference type="Pfam" id="PF13568">
    <property type="entry name" value="OMP_b-brl_2"/>
    <property type="match status" value="1"/>
</dbReference>
<dbReference type="InterPro" id="IPR025665">
    <property type="entry name" value="Beta-barrel_OMP_2"/>
</dbReference>
<proteinExistence type="predicted"/>
<dbReference type="InterPro" id="IPR011250">
    <property type="entry name" value="OMP/PagP_B-barrel"/>
</dbReference>